<accession>A0A4C1X6U7</accession>
<evidence type="ECO:0000313" key="3">
    <source>
        <dbReference type="Proteomes" id="UP000299102"/>
    </source>
</evidence>
<sequence>MTNRLRKIGGSVATGSEAHFTRDTGSLLYLGPSVSRCVCLLLAVAQTRVKGAHTRRQRHRAGRPNSATAASPRLLPIGHCDVPHRGREASVCYSLYALHEHHA</sequence>
<organism evidence="2 3">
    <name type="scientific">Eumeta variegata</name>
    <name type="common">Bagworm moth</name>
    <name type="synonym">Eumeta japonica</name>
    <dbReference type="NCBI Taxonomy" id="151549"/>
    <lineage>
        <taxon>Eukaryota</taxon>
        <taxon>Metazoa</taxon>
        <taxon>Ecdysozoa</taxon>
        <taxon>Arthropoda</taxon>
        <taxon>Hexapoda</taxon>
        <taxon>Insecta</taxon>
        <taxon>Pterygota</taxon>
        <taxon>Neoptera</taxon>
        <taxon>Endopterygota</taxon>
        <taxon>Lepidoptera</taxon>
        <taxon>Glossata</taxon>
        <taxon>Ditrysia</taxon>
        <taxon>Tineoidea</taxon>
        <taxon>Psychidae</taxon>
        <taxon>Oiketicinae</taxon>
        <taxon>Eumeta</taxon>
    </lineage>
</organism>
<feature type="region of interest" description="Disordered" evidence="1">
    <location>
        <begin position="51"/>
        <end position="72"/>
    </location>
</feature>
<comment type="caution">
    <text evidence="2">The sequence shown here is derived from an EMBL/GenBank/DDBJ whole genome shotgun (WGS) entry which is preliminary data.</text>
</comment>
<evidence type="ECO:0000313" key="2">
    <source>
        <dbReference type="EMBL" id="GBP59508.1"/>
    </source>
</evidence>
<evidence type="ECO:0000256" key="1">
    <source>
        <dbReference type="SAM" id="MobiDB-lite"/>
    </source>
</evidence>
<name>A0A4C1X6U7_EUMVA</name>
<feature type="compositionally biased region" description="Basic residues" evidence="1">
    <location>
        <begin position="51"/>
        <end position="62"/>
    </location>
</feature>
<gene>
    <name evidence="2" type="ORF">EVAR_42413_1</name>
</gene>
<proteinExistence type="predicted"/>
<dbReference type="Proteomes" id="UP000299102">
    <property type="component" value="Unassembled WGS sequence"/>
</dbReference>
<keyword evidence="3" id="KW-1185">Reference proteome</keyword>
<dbReference type="EMBL" id="BGZK01000763">
    <property type="protein sequence ID" value="GBP59508.1"/>
    <property type="molecule type" value="Genomic_DNA"/>
</dbReference>
<protein>
    <submittedName>
        <fullName evidence="2">Uncharacterized protein</fullName>
    </submittedName>
</protein>
<reference evidence="2 3" key="1">
    <citation type="journal article" date="2019" name="Commun. Biol.">
        <title>The bagworm genome reveals a unique fibroin gene that provides high tensile strength.</title>
        <authorList>
            <person name="Kono N."/>
            <person name="Nakamura H."/>
            <person name="Ohtoshi R."/>
            <person name="Tomita M."/>
            <person name="Numata K."/>
            <person name="Arakawa K."/>
        </authorList>
    </citation>
    <scope>NUCLEOTIDE SEQUENCE [LARGE SCALE GENOMIC DNA]</scope>
</reference>
<dbReference type="AlphaFoldDB" id="A0A4C1X6U7"/>